<keyword evidence="5 7" id="KW-1133">Transmembrane helix</keyword>
<gene>
    <name evidence="9" type="ORF">SAMN05216277_1255</name>
</gene>
<dbReference type="EMBL" id="FOXI01000025">
    <property type="protein sequence ID" value="SFQ16257.1"/>
    <property type="molecule type" value="Genomic_DNA"/>
</dbReference>
<protein>
    <submittedName>
        <fullName evidence="9">Peptide/nickel transport system permease protein</fullName>
    </submittedName>
</protein>
<dbReference type="RefSeq" id="WP_074880812.1">
    <property type="nucleotide sequence ID" value="NZ_FOXI01000025.1"/>
</dbReference>
<sequence length="321" mass="34620">MSRLLRYLLGRLLWAIPVLLGASVVTFMIMQLTPGDPARFILGQRASQEAVMELRRELGLHQPIFVQYVDFVFHAAQGDFGQSLQTREEVTAMLLQRIPYTAQLSIAGLLIAVVVSFPVGVIGAVREGEAADHASRVGALLGISTPNFWLGLLLILVFAVPLEAFPIFGMTLVTEDPIAAVTSTLLPAIALGTAQAALLTRLLRGGMLDEMQEGYVRTARAYGIDNRETTYVYVLKNAVLPTITVIGLQLGALLGGAVIVEQVFGIPGIGRLAIQAIFNKDFPVIQGVTMLVAVTFVAANLLVDVLYAQLDPRIRLGGSER</sequence>
<dbReference type="InterPro" id="IPR045621">
    <property type="entry name" value="BPD_transp_1_N"/>
</dbReference>
<dbReference type="InterPro" id="IPR000515">
    <property type="entry name" value="MetI-like"/>
</dbReference>
<dbReference type="Proteomes" id="UP000183769">
    <property type="component" value="Unassembled WGS sequence"/>
</dbReference>
<evidence type="ECO:0000313" key="10">
    <source>
        <dbReference type="Proteomes" id="UP000183769"/>
    </source>
</evidence>
<evidence type="ECO:0000256" key="6">
    <source>
        <dbReference type="ARBA" id="ARBA00023136"/>
    </source>
</evidence>
<comment type="subcellular location">
    <subcellularLocation>
        <location evidence="1 7">Cell membrane</location>
        <topology evidence="1 7">Multi-pass membrane protein</topology>
    </subcellularLocation>
</comment>
<keyword evidence="6 7" id="KW-0472">Membrane</keyword>
<dbReference type="GO" id="GO:0005886">
    <property type="term" value="C:plasma membrane"/>
    <property type="evidence" value="ECO:0007669"/>
    <property type="project" value="UniProtKB-SubCell"/>
</dbReference>
<keyword evidence="2 7" id="KW-0813">Transport</keyword>
<dbReference type="CDD" id="cd06261">
    <property type="entry name" value="TM_PBP2"/>
    <property type="match status" value="1"/>
</dbReference>
<dbReference type="AlphaFoldDB" id="A0A1I5W9F9"/>
<dbReference type="GO" id="GO:0071916">
    <property type="term" value="F:dipeptide transmembrane transporter activity"/>
    <property type="evidence" value="ECO:0007669"/>
    <property type="project" value="TreeGrafter"/>
</dbReference>
<dbReference type="PANTHER" id="PTHR43163">
    <property type="entry name" value="DIPEPTIDE TRANSPORT SYSTEM PERMEASE PROTEIN DPPB-RELATED"/>
    <property type="match status" value="1"/>
</dbReference>
<name>A0A1I5W9F9_9EURY</name>
<feature type="transmembrane region" description="Helical" evidence="7">
    <location>
        <begin position="137"/>
        <end position="158"/>
    </location>
</feature>
<evidence type="ECO:0000256" key="4">
    <source>
        <dbReference type="ARBA" id="ARBA00022692"/>
    </source>
</evidence>
<keyword evidence="10" id="KW-1185">Reference proteome</keyword>
<feature type="transmembrane region" description="Helical" evidence="7">
    <location>
        <begin position="238"/>
        <end position="264"/>
    </location>
</feature>
<evidence type="ECO:0000256" key="7">
    <source>
        <dbReference type="RuleBase" id="RU363032"/>
    </source>
</evidence>
<dbReference type="Pfam" id="PF19300">
    <property type="entry name" value="BPD_transp_1_N"/>
    <property type="match status" value="1"/>
</dbReference>
<dbReference type="InterPro" id="IPR035906">
    <property type="entry name" value="MetI-like_sf"/>
</dbReference>
<feature type="transmembrane region" description="Helical" evidence="7">
    <location>
        <begin position="284"/>
        <end position="307"/>
    </location>
</feature>
<evidence type="ECO:0000313" key="9">
    <source>
        <dbReference type="EMBL" id="SFQ16257.1"/>
    </source>
</evidence>
<dbReference type="SUPFAM" id="SSF161098">
    <property type="entry name" value="MetI-like"/>
    <property type="match status" value="1"/>
</dbReference>
<dbReference type="PANTHER" id="PTHR43163:SF6">
    <property type="entry name" value="DIPEPTIDE TRANSPORT SYSTEM PERMEASE PROTEIN DPPB-RELATED"/>
    <property type="match status" value="1"/>
</dbReference>
<evidence type="ECO:0000256" key="2">
    <source>
        <dbReference type="ARBA" id="ARBA00022448"/>
    </source>
</evidence>
<dbReference type="Gene3D" id="1.10.3720.10">
    <property type="entry name" value="MetI-like"/>
    <property type="match status" value="1"/>
</dbReference>
<dbReference type="PROSITE" id="PS50928">
    <property type="entry name" value="ABC_TM1"/>
    <property type="match status" value="1"/>
</dbReference>
<reference evidence="10" key="1">
    <citation type="submission" date="2016-10" db="EMBL/GenBank/DDBJ databases">
        <authorList>
            <person name="Varghese N."/>
            <person name="Submissions S."/>
        </authorList>
    </citation>
    <scope>NUCLEOTIDE SEQUENCE [LARGE SCALE GENOMIC DNA]</scope>
    <source>
        <strain evidence="10">CGMCC 1.10329</strain>
    </source>
</reference>
<feature type="transmembrane region" description="Helical" evidence="7">
    <location>
        <begin position="12"/>
        <end position="32"/>
    </location>
</feature>
<feature type="domain" description="ABC transmembrane type-1" evidence="8">
    <location>
        <begin position="98"/>
        <end position="307"/>
    </location>
</feature>
<feature type="transmembrane region" description="Helical" evidence="7">
    <location>
        <begin position="104"/>
        <end position="125"/>
    </location>
</feature>
<proteinExistence type="inferred from homology"/>
<dbReference type="Pfam" id="PF00528">
    <property type="entry name" value="BPD_transp_1"/>
    <property type="match status" value="1"/>
</dbReference>
<evidence type="ECO:0000259" key="8">
    <source>
        <dbReference type="PROSITE" id="PS50928"/>
    </source>
</evidence>
<organism evidence="9 10">
    <name type="scientific">Halolamina pelagica</name>
    <dbReference type="NCBI Taxonomy" id="699431"/>
    <lineage>
        <taxon>Archaea</taxon>
        <taxon>Methanobacteriati</taxon>
        <taxon>Methanobacteriota</taxon>
        <taxon>Stenosarchaea group</taxon>
        <taxon>Halobacteria</taxon>
        <taxon>Halobacteriales</taxon>
        <taxon>Haloferacaceae</taxon>
    </lineage>
</organism>
<comment type="similarity">
    <text evidence="7">Belongs to the binding-protein-dependent transport system permease family.</text>
</comment>
<feature type="transmembrane region" description="Helical" evidence="7">
    <location>
        <begin position="178"/>
        <end position="199"/>
    </location>
</feature>
<evidence type="ECO:0000256" key="5">
    <source>
        <dbReference type="ARBA" id="ARBA00022989"/>
    </source>
</evidence>
<evidence type="ECO:0000256" key="3">
    <source>
        <dbReference type="ARBA" id="ARBA00022475"/>
    </source>
</evidence>
<keyword evidence="3" id="KW-1003">Cell membrane</keyword>
<evidence type="ECO:0000256" key="1">
    <source>
        <dbReference type="ARBA" id="ARBA00004651"/>
    </source>
</evidence>
<dbReference type="OrthoDB" id="44105at2157"/>
<accession>A0A1I5W9F9</accession>
<keyword evidence="4 7" id="KW-0812">Transmembrane</keyword>